<proteinExistence type="predicted"/>
<reference evidence="4" key="1">
    <citation type="journal article" date="2019" name="Int. J. Syst. Evol. Microbiol.">
        <title>The Global Catalogue of Microorganisms (GCM) 10K type strain sequencing project: providing services to taxonomists for standard genome sequencing and annotation.</title>
        <authorList>
            <consortium name="The Broad Institute Genomics Platform"/>
            <consortium name="The Broad Institute Genome Sequencing Center for Infectious Disease"/>
            <person name="Wu L."/>
            <person name="Ma J."/>
        </authorList>
    </citation>
    <scope>NUCLEOTIDE SEQUENCE [LARGE SCALE GENOMIC DNA]</scope>
    <source>
        <strain evidence="4">DFY41</strain>
    </source>
</reference>
<dbReference type="EMBL" id="JBHSKD010000002">
    <property type="protein sequence ID" value="MFC5175232.1"/>
    <property type="molecule type" value="Genomic_DNA"/>
</dbReference>
<gene>
    <name evidence="3" type="ORF">ACFPGP_01030</name>
</gene>
<keyword evidence="4" id="KW-1185">Reference proteome</keyword>
<dbReference type="InterPro" id="IPR021309">
    <property type="entry name" value="YgaP-like_TM"/>
</dbReference>
<evidence type="ECO:0000313" key="4">
    <source>
        <dbReference type="Proteomes" id="UP001596087"/>
    </source>
</evidence>
<keyword evidence="1" id="KW-0472">Membrane</keyword>
<evidence type="ECO:0000313" key="3">
    <source>
        <dbReference type="EMBL" id="MFC5175232.1"/>
    </source>
</evidence>
<keyword evidence="1" id="KW-1133">Transmembrane helix</keyword>
<organism evidence="3 4">
    <name type="scientific">Nocardioides taihuensis</name>
    <dbReference type="NCBI Taxonomy" id="1835606"/>
    <lineage>
        <taxon>Bacteria</taxon>
        <taxon>Bacillati</taxon>
        <taxon>Actinomycetota</taxon>
        <taxon>Actinomycetes</taxon>
        <taxon>Propionibacteriales</taxon>
        <taxon>Nocardioidaceae</taxon>
        <taxon>Nocardioides</taxon>
    </lineage>
</organism>
<dbReference type="RefSeq" id="WP_378585667.1">
    <property type="nucleotide sequence ID" value="NZ_JBHSKD010000002.1"/>
</dbReference>
<dbReference type="Proteomes" id="UP001596087">
    <property type="component" value="Unassembled WGS sequence"/>
</dbReference>
<name>A0ABW0BE13_9ACTN</name>
<accession>A0ABW0BE13</accession>
<protein>
    <submittedName>
        <fullName evidence="3">YgaP-like transmembrane domain</fullName>
    </submittedName>
</protein>
<dbReference type="Pfam" id="PF11127">
    <property type="entry name" value="YgaP-like_TM"/>
    <property type="match status" value="1"/>
</dbReference>
<evidence type="ECO:0000259" key="2">
    <source>
        <dbReference type="Pfam" id="PF11127"/>
    </source>
</evidence>
<feature type="transmembrane region" description="Helical" evidence="1">
    <location>
        <begin position="18"/>
        <end position="42"/>
    </location>
</feature>
<sequence>MSVTSPTCSTTSWHVQRILFLVAGLVTLAGVVLGVLVSPWFLLVPALVGANQLLMVAVGWCPMSLLLRRLGVSDAG</sequence>
<evidence type="ECO:0000256" key="1">
    <source>
        <dbReference type="SAM" id="Phobius"/>
    </source>
</evidence>
<keyword evidence="1" id="KW-0812">Transmembrane</keyword>
<dbReference type="Gene3D" id="6.10.140.1340">
    <property type="match status" value="1"/>
</dbReference>
<feature type="transmembrane region" description="Helical" evidence="1">
    <location>
        <begin position="48"/>
        <end position="67"/>
    </location>
</feature>
<feature type="domain" description="Inner membrane protein YgaP-like transmembrane" evidence="2">
    <location>
        <begin position="15"/>
        <end position="68"/>
    </location>
</feature>
<comment type="caution">
    <text evidence="3">The sequence shown here is derived from an EMBL/GenBank/DDBJ whole genome shotgun (WGS) entry which is preliminary data.</text>
</comment>